<dbReference type="Gene3D" id="3.30.2350.10">
    <property type="entry name" value="Pseudouridine synthase"/>
    <property type="match status" value="1"/>
</dbReference>
<keyword evidence="3" id="KW-0413">Isomerase</keyword>
<dbReference type="SUPFAM" id="SSF55120">
    <property type="entry name" value="Pseudouridine synthase"/>
    <property type="match status" value="1"/>
</dbReference>
<proteinExistence type="inferred from homology"/>
<dbReference type="Proteomes" id="UP000318571">
    <property type="component" value="Chromosome 4"/>
</dbReference>
<keyword evidence="5" id="KW-1185">Reference proteome</keyword>
<evidence type="ECO:0000256" key="3">
    <source>
        <dbReference type="ARBA" id="ARBA00023235"/>
    </source>
</evidence>
<dbReference type="STRING" id="6832.A0A553NQG2"/>
<dbReference type="PANTHER" id="PTHR21600:SF83">
    <property type="entry name" value="PSEUDOURIDYLATE SYNTHASE RPUSD4, MITOCHONDRIAL"/>
    <property type="match status" value="1"/>
</dbReference>
<evidence type="ECO:0008006" key="6">
    <source>
        <dbReference type="Google" id="ProtNLM"/>
    </source>
</evidence>
<evidence type="ECO:0000256" key="2">
    <source>
        <dbReference type="ARBA" id="ARBA00010876"/>
    </source>
</evidence>
<dbReference type="PANTHER" id="PTHR21600">
    <property type="entry name" value="MITOCHONDRIAL RNA PSEUDOURIDINE SYNTHASE"/>
    <property type="match status" value="1"/>
</dbReference>
<dbReference type="InterPro" id="IPR020103">
    <property type="entry name" value="PsdUridine_synth_cat_dom_sf"/>
</dbReference>
<dbReference type="OrthoDB" id="428658at2759"/>
<comment type="catalytic activity">
    <reaction evidence="1">
        <text>a uridine in mRNA = a pseudouridine in mRNA</text>
        <dbReference type="Rhea" id="RHEA:56644"/>
        <dbReference type="Rhea" id="RHEA-COMP:14658"/>
        <dbReference type="Rhea" id="RHEA-COMP:14659"/>
        <dbReference type="ChEBI" id="CHEBI:65314"/>
        <dbReference type="ChEBI" id="CHEBI:65315"/>
    </reaction>
</comment>
<dbReference type="InterPro" id="IPR050188">
    <property type="entry name" value="RluA_PseudoU_synthase"/>
</dbReference>
<dbReference type="GO" id="GO:0003723">
    <property type="term" value="F:RNA binding"/>
    <property type="evidence" value="ECO:0007669"/>
    <property type="project" value="InterPro"/>
</dbReference>
<dbReference type="GO" id="GO:0001522">
    <property type="term" value="P:pseudouridine synthesis"/>
    <property type="evidence" value="ECO:0007669"/>
    <property type="project" value="InterPro"/>
</dbReference>
<sequence length="375" mass="41919">MMIRPFLPSSVQAVKWAAGLPLRLLSSHSSHSAADYSEFDSEKRPTSLKALYLHLGPGQSTDRLVSQLAGDVIYQSDQDDPHGVVAFNKPPGLAKSGPISVEALAQPLADRLGLARLIPIKCPERHTSGVALMATNEKSQQRVLKLLRAAKASTCLTHNYHVLTNHFPRLQGQADLVEQSIVLIGNRNAEKHGTHKEPIISRNMTSLSRKESLKKKRIDPPEKIRVYVQCLAKSGLGPAALVSIQPSKIRSMFLRVYMNDLLAPIIGDHSFSYRSRSIMGVMTKVSHKQSPPYNPIQVLPRWIMERIGLNKGEESLVPCMIHLTRFAVPHFFKKDEHLLLFAPYPKYFSKTAQALGIALKPQEWNDLDQLLYHKV</sequence>
<organism evidence="4 5">
    <name type="scientific">Tigriopus californicus</name>
    <name type="common">Marine copepod</name>
    <dbReference type="NCBI Taxonomy" id="6832"/>
    <lineage>
        <taxon>Eukaryota</taxon>
        <taxon>Metazoa</taxon>
        <taxon>Ecdysozoa</taxon>
        <taxon>Arthropoda</taxon>
        <taxon>Crustacea</taxon>
        <taxon>Multicrustacea</taxon>
        <taxon>Hexanauplia</taxon>
        <taxon>Copepoda</taxon>
        <taxon>Harpacticoida</taxon>
        <taxon>Harpacticidae</taxon>
        <taxon>Tigriopus</taxon>
    </lineage>
</organism>
<protein>
    <recommendedName>
        <fullName evidence="6">Pseudouridine synthase RsuA/RluA-like domain-containing protein</fullName>
    </recommendedName>
</protein>
<reference evidence="4 5" key="1">
    <citation type="journal article" date="2018" name="Nat. Ecol. Evol.">
        <title>Genomic signatures of mitonuclear coevolution across populations of Tigriopus californicus.</title>
        <authorList>
            <person name="Barreto F.S."/>
            <person name="Watson E.T."/>
            <person name="Lima T.G."/>
            <person name="Willett C.S."/>
            <person name="Edmands S."/>
            <person name="Li W."/>
            <person name="Burton R.S."/>
        </authorList>
    </citation>
    <scope>NUCLEOTIDE SEQUENCE [LARGE SCALE GENOMIC DNA]</scope>
    <source>
        <strain evidence="4 5">San Diego</strain>
    </source>
</reference>
<dbReference type="AlphaFoldDB" id="A0A553NQG2"/>
<gene>
    <name evidence="4" type="ORF">TCAL_02940</name>
</gene>
<name>A0A553NQG2_TIGCA</name>
<dbReference type="GO" id="GO:0009982">
    <property type="term" value="F:pseudouridine synthase activity"/>
    <property type="evidence" value="ECO:0007669"/>
    <property type="project" value="InterPro"/>
</dbReference>
<evidence type="ECO:0000256" key="1">
    <source>
        <dbReference type="ARBA" id="ARBA00001166"/>
    </source>
</evidence>
<comment type="similarity">
    <text evidence="2">Belongs to the pseudouridine synthase RluA family.</text>
</comment>
<comment type="caution">
    <text evidence="4">The sequence shown here is derived from an EMBL/GenBank/DDBJ whole genome shotgun (WGS) entry which is preliminary data.</text>
</comment>
<accession>A0A553NQG2</accession>
<evidence type="ECO:0000313" key="5">
    <source>
        <dbReference type="Proteomes" id="UP000318571"/>
    </source>
</evidence>
<dbReference type="EMBL" id="VCGU01000011">
    <property type="protein sequence ID" value="TRY67683.1"/>
    <property type="molecule type" value="Genomic_DNA"/>
</dbReference>
<evidence type="ECO:0000313" key="4">
    <source>
        <dbReference type="EMBL" id="TRY67683.1"/>
    </source>
</evidence>
<dbReference type="OMA" id="PPAWYHL"/>